<dbReference type="GO" id="GO:0005737">
    <property type="term" value="C:cytoplasm"/>
    <property type="evidence" value="ECO:0007669"/>
    <property type="project" value="InterPro"/>
</dbReference>
<organism evidence="3 4">
    <name type="scientific">Parasitella parasitica</name>
    <dbReference type="NCBI Taxonomy" id="35722"/>
    <lineage>
        <taxon>Eukaryota</taxon>
        <taxon>Fungi</taxon>
        <taxon>Fungi incertae sedis</taxon>
        <taxon>Mucoromycota</taxon>
        <taxon>Mucoromycotina</taxon>
        <taxon>Mucoromycetes</taxon>
        <taxon>Mucorales</taxon>
        <taxon>Mucorineae</taxon>
        <taxon>Mucoraceae</taxon>
        <taxon>Parasitella</taxon>
    </lineage>
</organism>
<keyword evidence="4" id="KW-1185">Reference proteome</keyword>
<accession>A0A0B7MVS7</accession>
<dbReference type="Proteomes" id="UP000054107">
    <property type="component" value="Unassembled WGS sequence"/>
</dbReference>
<sequence>MLNQDADFQAQDCKDRSCSTCRRCRSGLYRNERYGTRQEALIEGLSFDSEGLLKDTFGVDKDSVSPFALSNVEDLSLIHLVVDNAILALEASTLLAFHPSTADKTVFVTVDQLKSYLASIDKEFIDDDIEERSAKVSNEGEEEDERAPSMGAKSLCNPFEQPKEDPIIPGVTKCVACDHDAKHFMLFGRSY</sequence>
<feature type="domain" description="Proline-tRNA ligase class II C-terminal" evidence="2">
    <location>
        <begin position="110"/>
        <end position="191"/>
    </location>
</feature>
<evidence type="ECO:0000313" key="3">
    <source>
        <dbReference type="EMBL" id="CEP09237.1"/>
    </source>
</evidence>
<dbReference type="Gene3D" id="3.30.110.30">
    <property type="entry name" value="C-terminal domain of ProRS"/>
    <property type="match status" value="1"/>
</dbReference>
<feature type="region of interest" description="Disordered" evidence="1">
    <location>
        <begin position="132"/>
        <end position="156"/>
    </location>
</feature>
<evidence type="ECO:0000259" key="2">
    <source>
        <dbReference type="SMART" id="SM00946"/>
    </source>
</evidence>
<dbReference type="AlphaFoldDB" id="A0A0B7MVS7"/>
<dbReference type="SMART" id="SM00946">
    <property type="entry name" value="ProRS-C_1"/>
    <property type="match status" value="1"/>
</dbReference>
<protein>
    <recommendedName>
        <fullName evidence="2">Proline-tRNA ligase class II C-terminal domain-containing protein</fullName>
    </recommendedName>
</protein>
<dbReference type="InterPro" id="IPR017449">
    <property type="entry name" value="Pro-tRNA_synth_II"/>
</dbReference>
<dbReference type="InterPro" id="IPR016061">
    <property type="entry name" value="Pro-tRNA_ligase_II_C"/>
</dbReference>
<dbReference type="Pfam" id="PF04073">
    <property type="entry name" value="tRNA_edit"/>
    <property type="match status" value="1"/>
</dbReference>
<dbReference type="GO" id="GO:0006433">
    <property type="term" value="P:prolyl-tRNA aminoacylation"/>
    <property type="evidence" value="ECO:0007669"/>
    <property type="project" value="InterPro"/>
</dbReference>
<dbReference type="OrthoDB" id="2428783at2759"/>
<dbReference type="Pfam" id="PF09180">
    <property type="entry name" value="ProRS-C_1"/>
    <property type="match status" value="1"/>
</dbReference>
<dbReference type="GO" id="GO:0005524">
    <property type="term" value="F:ATP binding"/>
    <property type="evidence" value="ECO:0007669"/>
    <property type="project" value="InterPro"/>
</dbReference>
<evidence type="ECO:0000256" key="1">
    <source>
        <dbReference type="SAM" id="MobiDB-lite"/>
    </source>
</evidence>
<dbReference type="STRING" id="35722.A0A0B7MVS7"/>
<gene>
    <name evidence="3" type="primary">PARPA_02714.1 scaffold 5218</name>
</gene>
<evidence type="ECO:0000313" key="4">
    <source>
        <dbReference type="Proteomes" id="UP000054107"/>
    </source>
</evidence>
<dbReference type="InterPro" id="IPR036754">
    <property type="entry name" value="YbaK/aa-tRNA-synt-asso_dom_sf"/>
</dbReference>
<dbReference type="InterPro" id="IPR007214">
    <property type="entry name" value="YbaK/aa-tRNA-synth-assoc-dom"/>
</dbReference>
<dbReference type="SUPFAM" id="SSF55826">
    <property type="entry name" value="YbaK/ProRS associated domain"/>
    <property type="match status" value="1"/>
</dbReference>
<name>A0A0B7MVS7_9FUNG</name>
<dbReference type="GO" id="GO:0004827">
    <property type="term" value="F:proline-tRNA ligase activity"/>
    <property type="evidence" value="ECO:0007669"/>
    <property type="project" value="InterPro"/>
</dbReference>
<reference evidence="3 4" key="1">
    <citation type="submission" date="2014-09" db="EMBL/GenBank/DDBJ databases">
        <authorList>
            <person name="Ellenberger Sabrina"/>
        </authorList>
    </citation>
    <scope>NUCLEOTIDE SEQUENCE [LARGE SCALE GENOMIC DNA]</scope>
    <source>
        <strain evidence="3 4">CBS 412.66</strain>
    </source>
</reference>
<dbReference type="GO" id="GO:0002161">
    <property type="term" value="F:aminoacyl-tRNA deacylase activity"/>
    <property type="evidence" value="ECO:0007669"/>
    <property type="project" value="InterPro"/>
</dbReference>
<proteinExistence type="predicted"/>
<dbReference type="EMBL" id="LN721303">
    <property type="protein sequence ID" value="CEP09237.1"/>
    <property type="molecule type" value="Genomic_DNA"/>
</dbReference>
<dbReference type="SUPFAM" id="SSF64586">
    <property type="entry name" value="C-terminal domain of ProRS"/>
    <property type="match status" value="1"/>
</dbReference>